<gene>
    <name evidence="2" type="ORF">SAMN05444580_10944</name>
</gene>
<dbReference type="SUPFAM" id="SSF53474">
    <property type="entry name" value="alpha/beta-Hydrolases"/>
    <property type="match status" value="1"/>
</dbReference>
<dbReference type="PRINTS" id="PR00111">
    <property type="entry name" value="ABHYDROLASE"/>
</dbReference>
<dbReference type="Gene3D" id="3.40.50.1820">
    <property type="entry name" value="alpha/beta hydrolase"/>
    <property type="match status" value="1"/>
</dbReference>
<evidence type="ECO:0000313" key="2">
    <source>
        <dbReference type="EMBL" id="SDE03331.1"/>
    </source>
</evidence>
<reference evidence="2 3" key="1">
    <citation type="submission" date="2016-10" db="EMBL/GenBank/DDBJ databases">
        <authorList>
            <person name="de Groot N.N."/>
        </authorList>
    </citation>
    <scope>NUCLEOTIDE SEQUENCE [LARGE SCALE GENOMIC DNA]</scope>
    <source>
        <strain evidence="2 3">JCM 11308</strain>
    </source>
</reference>
<proteinExistence type="predicted"/>
<dbReference type="STRING" id="168276.SAMN05444580_10944"/>
<dbReference type="InterPro" id="IPR029058">
    <property type="entry name" value="AB_hydrolase_fold"/>
</dbReference>
<dbReference type="InterPro" id="IPR000073">
    <property type="entry name" value="AB_hydrolase_1"/>
</dbReference>
<sequence length="297" mass="31706">MVYVMSVNREAVEFRGGAGSIAADRWLPAAGAADQGVMLMLHGGGQTRHSWNRAAADLSAEGWTVYTLDARGHGDSDWSADGDYRLSELVADLRGVIDQLDTRPVLFGASLGGMTGLVAEGENPGTVRALVLVDITPKVEPEGVQRIGDFMRGNPDGFASLEEVADAVAAYQPHRTRPKNVEGLRRNVRERDGRLYWHWDPALTKPRAGSITPADNYPRMVDAAQAVEVPTLLVHGGRSDIVSADGVEELLALIPHAQAVNVSQAGHMVAGDDNAIFVQQVGGFLATLTQPSVPLAE</sequence>
<dbReference type="EMBL" id="FNAB01000009">
    <property type="protein sequence ID" value="SDE03331.1"/>
    <property type="molecule type" value="Genomic_DNA"/>
</dbReference>
<organism evidence="2 3">
    <name type="scientific">Rhodococcus tukisamuensis</name>
    <dbReference type="NCBI Taxonomy" id="168276"/>
    <lineage>
        <taxon>Bacteria</taxon>
        <taxon>Bacillati</taxon>
        <taxon>Actinomycetota</taxon>
        <taxon>Actinomycetes</taxon>
        <taxon>Mycobacteriales</taxon>
        <taxon>Nocardiaceae</taxon>
        <taxon>Rhodococcus</taxon>
    </lineage>
</organism>
<name>A0A1G6ZLH2_9NOCA</name>
<dbReference type="InterPro" id="IPR050228">
    <property type="entry name" value="Carboxylesterase_BioH"/>
</dbReference>
<dbReference type="Proteomes" id="UP000199417">
    <property type="component" value="Unassembled WGS sequence"/>
</dbReference>
<evidence type="ECO:0000259" key="1">
    <source>
        <dbReference type="Pfam" id="PF00561"/>
    </source>
</evidence>
<dbReference type="GO" id="GO:0003824">
    <property type="term" value="F:catalytic activity"/>
    <property type="evidence" value="ECO:0007669"/>
    <property type="project" value="UniProtKB-ARBA"/>
</dbReference>
<evidence type="ECO:0000313" key="3">
    <source>
        <dbReference type="Proteomes" id="UP000199417"/>
    </source>
</evidence>
<dbReference type="Pfam" id="PF00561">
    <property type="entry name" value="Abhydrolase_1"/>
    <property type="match status" value="1"/>
</dbReference>
<accession>A0A1G6ZLH2</accession>
<dbReference type="PANTHER" id="PTHR43194:SF2">
    <property type="entry name" value="PEROXISOMAL MEMBRANE PROTEIN LPX1"/>
    <property type="match status" value="1"/>
</dbReference>
<dbReference type="PANTHER" id="PTHR43194">
    <property type="entry name" value="HYDROLASE ALPHA/BETA FOLD FAMILY"/>
    <property type="match status" value="1"/>
</dbReference>
<protein>
    <submittedName>
        <fullName evidence="2">Pimeloyl-ACP methyl ester carboxylesterase</fullName>
    </submittedName>
</protein>
<feature type="domain" description="AB hydrolase-1" evidence="1">
    <location>
        <begin position="37"/>
        <end position="269"/>
    </location>
</feature>
<dbReference type="AlphaFoldDB" id="A0A1G6ZLH2"/>
<keyword evidence="3" id="KW-1185">Reference proteome</keyword>